<dbReference type="PROSITE" id="PS50888">
    <property type="entry name" value="BHLH"/>
    <property type="match status" value="1"/>
</dbReference>
<evidence type="ECO:0000256" key="2">
    <source>
        <dbReference type="ARBA" id="ARBA00023125"/>
    </source>
</evidence>
<dbReference type="SUPFAM" id="SSF47459">
    <property type="entry name" value="HLH, helix-loop-helix DNA-binding domain"/>
    <property type="match status" value="1"/>
</dbReference>
<dbReference type="Pfam" id="PF00010">
    <property type="entry name" value="HLH"/>
    <property type="match status" value="1"/>
</dbReference>
<feature type="coiled-coil region" evidence="6">
    <location>
        <begin position="271"/>
        <end position="298"/>
    </location>
</feature>
<dbReference type="GO" id="GO:0045944">
    <property type="term" value="P:positive regulation of transcription by RNA polymerase II"/>
    <property type="evidence" value="ECO:0007669"/>
    <property type="project" value="TreeGrafter"/>
</dbReference>
<organism evidence="9 10">
    <name type="scientific">Cordyceps confragosa</name>
    <name type="common">Lecanicillium lecanii</name>
    <dbReference type="NCBI Taxonomy" id="2714763"/>
    <lineage>
        <taxon>Eukaryota</taxon>
        <taxon>Fungi</taxon>
        <taxon>Dikarya</taxon>
        <taxon>Ascomycota</taxon>
        <taxon>Pezizomycotina</taxon>
        <taxon>Sordariomycetes</taxon>
        <taxon>Hypocreomycetidae</taxon>
        <taxon>Hypocreales</taxon>
        <taxon>Cordycipitaceae</taxon>
        <taxon>Akanthomyces</taxon>
    </lineage>
</organism>
<evidence type="ECO:0000259" key="8">
    <source>
        <dbReference type="PROSITE" id="PS50888"/>
    </source>
</evidence>
<accession>A0A179IDZ8</accession>
<dbReference type="OrthoDB" id="5778525at2759"/>
<feature type="region of interest" description="Disordered" evidence="7">
    <location>
        <begin position="203"/>
        <end position="224"/>
    </location>
</feature>
<keyword evidence="4" id="KW-0804">Transcription</keyword>
<keyword evidence="1" id="KW-0805">Transcription regulation</keyword>
<reference evidence="9 10" key="1">
    <citation type="submission" date="2016-03" db="EMBL/GenBank/DDBJ databases">
        <title>Fine-scale spatial genetic structure of a fungal parasite of coffee scale insects.</title>
        <authorList>
            <person name="Jackson D."/>
            <person name="Zemenick K.A."/>
            <person name="Malloure B."/>
            <person name="Quandt C.A."/>
            <person name="James T.Y."/>
        </authorList>
    </citation>
    <scope>NUCLEOTIDE SEQUENCE [LARGE SCALE GENOMIC DNA]</scope>
    <source>
        <strain evidence="9 10">UM487</strain>
    </source>
</reference>
<dbReference type="GO" id="GO:0090575">
    <property type="term" value="C:RNA polymerase II transcription regulator complex"/>
    <property type="evidence" value="ECO:0007669"/>
    <property type="project" value="TreeGrafter"/>
</dbReference>
<dbReference type="InterPro" id="IPR036638">
    <property type="entry name" value="HLH_DNA-bd_sf"/>
</dbReference>
<evidence type="ECO:0000313" key="10">
    <source>
        <dbReference type="Proteomes" id="UP000243081"/>
    </source>
</evidence>
<keyword evidence="6" id="KW-0175">Coiled coil</keyword>
<dbReference type="GO" id="GO:0003700">
    <property type="term" value="F:DNA-binding transcription factor activity"/>
    <property type="evidence" value="ECO:0007669"/>
    <property type="project" value="TreeGrafter"/>
</dbReference>
<dbReference type="SMART" id="SM00353">
    <property type="entry name" value="HLH"/>
    <property type="match status" value="1"/>
</dbReference>
<feature type="domain" description="BHLH" evidence="8">
    <location>
        <begin position="230"/>
        <end position="281"/>
    </location>
</feature>
<evidence type="ECO:0000256" key="3">
    <source>
        <dbReference type="ARBA" id="ARBA00023159"/>
    </source>
</evidence>
<protein>
    <recommendedName>
        <fullName evidence="8">BHLH domain-containing protein</fullName>
    </recommendedName>
</protein>
<evidence type="ECO:0000256" key="1">
    <source>
        <dbReference type="ARBA" id="ARBA00023015"/>
    </source>
</evidence>
<feature type="compositionally biased region" description="Polar residues" evidence="7">
    <location>
        <begin position="206"/>
        <end position="218"/>
    </location>
</feature>
<dbReference type="PANTHER" id="PTHR10328:SF3">
    <property type="entry name" value="PROTEIN MAX"/>
    <property type="match status" value="1"/>
</dbReference>
<evidence type="ECO:0000256" key="7">
    <source>
        <dbReference type="SAM" id="MobiDB-lite"/>
    </source>
</evidence>
<keyword evidence="5" id="KW-0539">Nucleus</keyword>
<comment type="caution">
    <text evidence="9">The sequence shown here is derived from an EMBL/GenBank/DDBJ whole genome shotgun (WGS) entry which is preliminary data.</text>
</comment>
<keyword evidence="3" id="KW-0010">Activator</keyword>
<name>A0A179IDZ8_CORDF</name>
<keyword evidence="10" id="KW-1185">Reference proteome</keyword>
<evidence type="ECO:0000256" key="6">
    <source>
        <dbReference type="SAM" id="Coils"/>
    </source>
</evidence>
<evidence type="ECO:0000256" key="4">
    <source>
        <dbReference type="ARBA" id="ARBA00023163"/>
    </source>
</evidence>
<dbReference type="EMBL" id="LUKN01001479">
    <property type="protein sequence ID" value="OAR00867.1"/>
    <property type="molecule type" value="Genomic_DNA"/>
</dbReference>
<proteinExistence type="predicted"/>
<evidence type="ECO:0000313" key="9">
    <source>
        <dbReference type="EMBL" id="OAR00867.1"/>
    </source>
</evidence>
<dbReference type="InterPro" id="IPR011598">
    <property type="entry name" value="bHLH_dom"/>
</dbReference>
<evidence type="ECO:0000256" key="5">
    <source>
        <dbReference type="ARBA" id="ARBA00023242"/>
    </source>
</evidence>
<dbReference type="Proteomes" id="UP000243081">
    <property type="component" value="Unassembled WGS sequence"/>
</dbReference>
<sequence length="299" mass="33220">MPLPDSSPITAQYDPNGVLPIETIQPIFNGQYIYQAVALQDEGYDTDRLTWQKYIPTKSTTSTDSDPALHHHQPASFNFHITNPTKQGAHMWGCPLPISQNQTSAQYGKEILPNEDVIAKAHESTLALVGWACPPWGSLPAQNFAENGAQWAGVQTLGAGTRFAQQQVNLGDATTVDLESMPFSQEEGTRQQELGDDANVALSDGYGSSQAYSPTPSLENRPRKKLTVEQKRSNHIRYEKRRRALIRDRFTALAELLPGLDAENCSKSRTLFSAVEQLQILLEKNKALQEQVDMLTRDK</sequence>
<dbReference type="PANTHER" id="PTHR10328">
    <property type="entry name" value="PROTEIN MAX MYC-ASSOCIATED FACTOR X"/>
    <property type="match status" value="1"/>
</dbReference>
<keyword evidence="2" id="KW-0238">DNA-binding</keyword>
<dbReference type="AlphaFoldDB" id="A0A179IDZ8"/>
<dbReference type="GO" id="GO:0003677">
    <property type="term" value="F:DNA binding"/>
    <property type="evidence" value="ECO:0007669"/>
    <property type="project" value="UniProtKB-KW"/>
</dbReference>
<gene>
    <name evidence="9" type="ORF">LLEC1_02736</name>
</gene>
<dbReference type="Gene3D" id="4.10.280.10">
    <property type="entry name" value="Helix-loop-helix DNA-binding domain"/>
    <property type="match status" value="1"/>
</dbReference>
<dbReference type="GO" id="GO:0046983">
    <property type="term" value="F:protein dimerization activity"/>
    <property type="evidence" value="ECO:0007669"/>
    <property type="project" value="InterPro"/>
</dbReference>